<reference evidence="1 2" key="2">
    <citation type="journal article" date="2022" name="Mol. Ecol. Resour.">
        <title>The genomes of chicory, endive, great burdock and yacon provide insights into Asteraceae paleo-polyploidization history and plant inulin production.</title>
        <authorList>
            <person name="Fan W."/>
            <person name="Wang S."/>
            <person name="Wang H."/>
            <person name="Wang A."/>
            <person name="Jiang F."/>
            <person name="Liu H."/>
            <person name="Zhao H."/>
            <person name="Xu D."/>
            <person name="Zhang Y."/>
        </authorList>
    </citation>
    <scope>NUCLEOTIDE SEQUENCE [LARGE SCALE GENOMIC DNA]</scope>
    <source>
        <strain evidence="2">cv. Yunnan</strain>
        <tissue evidence="1">Leaves</tissue>
    </source>
</reference>
<dbReference type="EMBL" id="CM042029">
    <property type="protein sequence ID" value="KAI3795107.1"/>
    <property type="molecule type" value="Genomic_DNA"/>
</dbReference>
<accession>A0ACB9HHM7</accession>
<reference evidence="2" key="1">
    <citation type="journal article" date="2022" name="Mol. Ecol. Resour.">
        <title>The genomes of chicory, endive, great burdock and yacon provide insights into Asteraceae palaeo-polyploidization history and plant inulin production.</title>
        <authorList>
            <person name="Fan W."/>
            <person name="Wang S."/>
            <person name="Wang H."/>
            <person name="Wang A."/>
            <person name="Jiang F."/>
            <person name="Liu H."/>
            <person name="Zhao H."/>
            <person name="Xu D."/>
            <person name="Zhang Y."/>
        </authorList>
    </citation>
    <scope>NUCLEOTIDE SEQUENCE [LARGE SCALE GENOMIC DNA]</scope>
    <source>
        <strain evidence="2">cv. Yunnan</strain>
    </source>
</reference>
<dbReference type="Proteomes" id="UP001056120">
    <property type="component" value="Linkage Group LG12"/>
</dbReference>
<name>A0ACB9HHM7_9ASTR</name>
<organism evidence="1 2">
    <name type="scientific">Smallanthus sonchifolius</name>
    <dbReference type="NCBI Taxonomy" id="185202"/>
    <lineage>
        <taxon>Eukaryota</taxon>
        <taxon>Viridiplantae</taxon>
        <taxon>Streptophyta</taxon>
        <taxon>Embryophyta</taxon>
        <taxon>Tracheophyta</taxon>
        <taxon>Spermatophyta</taxon>
        <taxon>Magnoliopsida</taxon>
        <taxon>eudicotyledons</taxon>
        <taxon>Gunneridae</taxon>
        <taxon>Pentapetalae</taxon>
        <taxon>asterids</taxon>
        <taxon>campanulids</taxon>
        <taxon>Asterales</taxon>
        <taxon>Asteraceae</taxon>
        <taxon>Asteroideae</taxon>
        <taxon>Heliantheae alliance</taxon>
        <taxon>Millerieae</taxon>
        <taxon>Smallanthus</taxon>
    </lineage>
</organism>
<proteinExistence type="predicted"/>
<gene>
    <name evidence="1" type="ORF">L1987_37752</name>
</gene>
<evidence type="ECO:0000313" key="1">
    <source>
        <dbReference type="EMBL" id="KAI3795107.1"/>
    </source>
</evidence>
<comment type="caution">
    <text evidence="1">The sequence shown here is derived from an EMBL/GenBank/DDBJ whole genome shotgun (WGS) entry which is preliminary data.</text>
</comment>
<keyword evidence="2" id="KW-1185">Reference proteome</keyword>
<sequence length="110" mass="11870">MTGRTRWLLNHERAASKLCSADPRPRLAATLTENKGGGGGPQGQRQPTAHPFCALRRKESVPVYIQLQSEKRRCLCGAEGAAVKVRRPPVTAKTVLIEDGGFVVHIDIGG</sequence>
<protein>
    <submittedName>
        <fullName evidence="1">Uncharacterized protein</fullName>
    </submittedName>
</protein>
<evidence type="ECO:0000313" key="2">
    <source>
        <dbReference type="Proteomes" id="UP001056120"/>
    </source>
</evidence>